<organism evidence="1 2">
    <name type="scientific">Chaetomium tenue</name>
    <dbReference type="NCBI Taxonomy" id="1854479"/>
    <lineage>
        <taxon>Eukaryota</taxon>
        <taxon>Fungi</taxon>
        <taxon>Dikarya</taxon>
        <taxon>Ascomycota</taxon>
        <taxon>Pezizomycotina</taxon>
        <taxon>Sordariomycetes</taxon>
        <taxon>Sordariomycetidae</taxon>
        <taxon>Sordariales</taxon>
        <taxon>Chaetomiaceae</taxon>
        <taxon>Chaetomium</taxon>
    </lineage>
</organism>
<comment type="caution">
    <text evidence="1">The sequence shown here is derived from an EMBL/GenBank/DDBJ whole genome shotgun (WGS) entry which is preliminary data.</text>
</comment>
<dbReference type="Proteomes" id="UP000724584">
    <property type="component" value="Unassembled WGS sequence"/>
</dbReference>
<dbReference type="EMBL" id="JAGIZQ010000003">
    <property type="protein sequence ID" value="KAH6637355.1"/>
    <property type="molecule type" value="Genomic_DNA"/>
</dbReference>
<keyword evidence="2" id="KW-1185">Reference proteome</keyword>
<sequence length="197" mass="22097">MLNGIRRWLVESNVNNPHRWYTKFLISCHLTLVGCKVERLEPYGPYPLSTPAKGRLTCCHVVAGQARGVIISTDIQNHFSSLALARYQGGAPNDRIRSALLRHSRDGPPAALGFSRPKKNLSDGRHWGGSWPKRSCFFPGPHQILIHQCAWHLGRAQPSCQMWPSFETPRLHRGSGLVAAERIFCSSIWAWPSAPSR</sequence>
<name>A0ACB7PI62_9PEZI</name>
<reference evidence="1 2" key="1">
    <citation type="journal article" date="2021" name="Nat. Commun.">
        <title>Genetic determinants of endophytism in the Arabidopsis root mycobiome.</title>
        <authorList>
            <person name="Mesny F."/>
            <person name="Miyauchi S."/>
            <person name="Thiergart T."/>
            <person name="Pickel B."/>
            <person name="Atanasova L."/>
            <person name="Karlsson M."/>
            <person name="Huettel B."/>
            <person name="Barry K.W."/>
            <person name="Haridas S."/>
            <person name="Chen C."/>
            <person name="Bauer D."/>
            <person name="Andreopoulos W."/>
            <person name="Pangilinan J."/>
            <person name="LaButti K."/>
            <person name="Riley R."/>
            <person name="Lipzen A."/>
            <person name="Clum A."/>
            <person name="Drula E."/>
            <person name="Henrissat B."/>
            <person name="Kohler A."/>
            <person name="Grigoriev I.V."/>
            <person name="Martin F.M."/>
            <person name="Hacquard S."/>
        </authorList>
    </citation>
    <scope>NUCLEOTIDE SEQUENCE [LARGE SCALE GENOMIC DNA]</scope>
    <source>
        <strain evidence="1 2">MPI-SDFR-AT-0079</strain>
    </source>
</reference>
<proteinExistence type="predicted"/>
<accession>A0ACB7PI62</accession>
<evidence type="ECO:0000313" key="2">
    <source>
        <dbReference type="Proteomes" id="UP000724584"/>
    </source>
</evidence>
<protein>
    <submittedName>
        <fullName evidence="1">Uncharacterized protein</fullName>
    </submittedName>
</protein>
<evidence type="ECO:0000313" key="1">
    <source>
        <dbReference type="EMBL" id="KAH6637355.1"/>
    </source>
</evidence>
<gene>
    <name evidence="1" type="ORF">F5144DRAFT_211741</name>
</gene>